<protein>
    <submittedName>
        <fullName evidence="7">TonB-dependent receptor</fullName>
    </submittedName>
</protein>
<evidence type="ECO:0000313" key="7">
    <source>
        <dbReference type="EMBL" id="MDT0497144.1"/>
    </source>
</evidence>
<dbReference type="InterPro" id="IPR012910">
    <property type="entry name" value="Plug_dom"/>
</dbReference>
<dbReference type="Pfam" id="PF13620">
    <property type="entry name" value="CarboxypepD_reg"/>
    <property type="match status" value="1"/>
</dbReference>
<dbReference type="InterPro" id="IPR057601">
    <property type="entry name" value="Oar-like_b-barrel"/>
</dbReference>
<proteinExistence type="predicted"/>
<dbReference type="Proteomes" id="UP001254608">
    <property type="component" value="Unassembled WGS sequence"/>
</dbReference>
<dbReference type="Gene3D" id="2.40.170.20">
    <property type="entry name" value="TonB-dependent receptor, beta-barrel domain"/>
    <property type="match status" value="1"/>
</dbReference>
<comment type="subcellular location">
    <subcellularLocation>
        <location evidence="1">Cell outer membrane</location>
    </subcellularLocation>
</comment>
<feature type="chain" id="PRO_5046274590" evidence="4">
    <location>
        <begin position="28"/>
        <end position="1051"/>
    </location>
</feature>
<dbReference type="Gene3D" id="2.170.130.10">
    <property type="entry name" value="TonB-dependent receptor, plug domain"/>
    <property type="match status" value="1"/>
</dbReference>
<feature type="domain" description="TonB-dependent transporter Oar-like beta-barrel" evidence="6">
    <location>
        <begin position="244"/>
        <end position="308"/>
    </location>
</feature>
<evidence type="ECO:0000256" key="3">
    <source>
        <dbReference type="ARBA" id="ARBA00023237"/>
    </source>
</evidence>
<evidence type="ECO:0000256" key="2">
    <source>
        <dbReference type="ARBA" id="ARBA00023136"/>
    </source>
</evidence>
<keyword evidence="3" id="KW-0998">Cell outer membrane</keyword>
<evidence type="ECO:0000256" key="1">
    <source>
        <dbReference type="ARBA" id="ARBA00004442"/>
    </source>
</evidence>
<evidence type="ECO:0000256" key="4">
    <source>
        <dbReference type="SAM" id="SignalP"/>
    </source>
</evidence>
<feature type="domain" description="TonB-dependent receptor plug" evidence="5">
    <location>
        <begin position="147"/>
        <end position="236"/>
    </location>
</feature>
<dbReference type="SUPFAM" id="SSF56935">
    <property type="entry name" value="Porins"/>
    <property type="match status" value="1"/>
</dbReference>
<accession>A0ABU2WHN2</accession>
<comment type="caution">
    <text evidence="7">The sequence shown here is derived from an EMBL/GenBank/DDBJ whole genome shotgun (WGS) entry which is preliminary data.</text>
</comment>
<evidence type="ECO:0000259" key="6">
    <source>
        <dbReference type="Pfam" id="PF25183"/>
    </source>
</evidence>
<keyword evidence="4" id="KW-0732">Signal</keyword>
<keyword evidence="7" id="KW-0675">Receptor</keyword>
<reference evidence="7 8" key="1">
    <citation type="submission" date="2023-09" db="EMBL/GenBank/DDBJ databases">
        <authorList>
            <person name="Rey-Velasco X."/>
        </authorList>
    </citation>
    <scope>NUCLEOTIDE SEQUENCE [LARGE SCALE GENOMIC DNA]</scope>
    <source>
        <strain evidence="7 8">W345</strain>
    </source>
</reference>
<dbReference type="Pfam" id="PF07715">
    <property type="entry name" value="Plug"/>
    <property type="match status" value="1"/>
</dbReference>
<dbReference type="InterPro" id="IPR037066">
    <property type="entry name" value="Plug_dom_sf"/>
</dbReference>
<feature type="domain" description="TonB-dependent transporter Oar-like beta-barrel" evidence="6">
    <location>
        <begin position="357"/>
        <end position="972"/>
    </location>
</feature>
<gene>
    <name evidence="7" type="ORF">RM530_07160</name>
</gene>
<feature type="signal peptide" evidence="4">
    <location>
        <begin position="1"/>
        <end position="27"/>
    </location>
</feature>
<keyword evidence="8" id="KW-1185">Reference proteome</keyword>
<name>A0ABU2WHN2_9GAMM</name>
<dbReference type="RefSeq" id="WP_311364536.1">
    <property type="nucleotide sequence ID" value="NZ_JAVRIC010000007.1"/>
</dbReference>
<dbReference type="InterPro" id="IPR036942">
    <property type="entry name" value="Beta-barrel_TonB_sf"/>
</dbReference>
<dbReference type="Pfam" id="PF25183">
    <property type="entry name" value="OMP_b-brl_4"/>
    <property type="match status" value="2"/>
</dbReference>
<evidence type="ECO:0000313" key="8">
    <source>
        <dbReference type="Proteomes" id="UP001254608"/>
    </source>
</evidence>
<organism evidence="7 8">
    <name type="scientific">Banduia mediterranea</name>
    <dbReference type="NCBI Taxonomy" id="3075609"/>
    <lineage>
        <taxon>Bacteria</taxon>
        <taxon>Pseudomonadati</taxon>
        <taxon>Pseudomonadota</taxon>
        <taxon>Gammaproteobacteria</taxon>
        <taxon>Nevskiales</taxon>
        <taxon>Algiphilaceae</taxon>
        <taxon>Banduia</taxon>
    </lineage>
</organism>
<dbReference type="EMBL" id="JAVRIC010000007">
    <property type="protein sequence ID" value="MDT0497144.1"/>
    <property type="molecule type" value="Genomic_DNA"/>
</dbReference>
<dbReference type="SUPFAM" id="SSF49452">
    <property type="entry name" value="Starch-binding domain-like"/>
    <property type="match status" value="1"/>
</dbReference>
<sequence length="1051" mass="115667">MAVNRWLKPLLLAAWGLFALAVQPVHAQDTTSAIRGRIVDADGQGVSGAKVVISDRRTGTSNTLQTGPGGGFNAGGLRVGGPYSVQVSSSQGDVSSEDIYLVLGDSYSLELTIGAPVALEQVIVVGKAVTAPNTAIGPSASFGLADLESAPTVNRDIKDAIRTDPRIYIDEAFADSIQCAGASSRFNSLTVDGVRLNDNFGLNSNGYPTERMPFSYDAIEQVSVELAPFDVQYGGFSACNINAVTKSGTNEFHGSLFYDYTDDSLTGDSLEGDSVDLGSFDEKRYGFTVGGPIIKNKLFFLASYEKLEGADTFSRGPVGSGAANEVLGVSQAQYDEILDIANTLYGYDPGGLPPSLPVDDEKFLVKLDWYITDTQRAAFTYNYNDGYHIAESDGDSDELEFSNHYYERGAELNAYVAQLFSDWTENFSTELKAGYSELKNRQLSLGGVDFGEVQVSTSNNDSRATVYLGADDSRHANKLSYETYNVKLAGEYLLGKHLITGGYELERLDVFNQFIQESEGEFRFSSIDDFRNGTPNRVIYENAAFTNVKDDAAADFVYDINSLYLQDEYRFDELGLTLTGGLRYEWYATGDDPVENPAFASAYGFSNSQSVDGMSLLQPRLGFNWNVNDMVELHGGIGLYSGGNPNVWISNNYSNDGVTQIESSLFADDFADTSLFDIPTAGDGRPVYDIPQELYDRIAAGMGSAGGVNSLDPDFDVPSEWKYALGAILYASDSLTFSLDYLYTDKQDAAIISDISREAVGETADGRTRYDSKNGRSQDFVLTNVDGDSGQSHILSFGLNKSFEFGLDVGFGYAYTRSEDVNPMTSSVAYSNYTYLATDDFENPKPATSNYEIPTRFTLTLKYDHAFVKDYLTKVSLFSSYNEGRPYSYTFTSGINSSVGDATFQGRYLLYMPSGMNDPNVEFGDGFDSVAFFAYADSHGLTEYAGRTVPRNDFYSDWWFNVDMKLEQELPGLRSDDRTSAFIVIKNLTNLINDDWGVQYEASFPRMLDIVDAEVLSDGRYQFNEFSVPTEQFRVTDSSLWEIRVGLRYEF</sequence>
<dbReference type="InterPro" id="IPR013784">
    <property type="entry name" value="Carb-bd-like_fold"/>
</dbReference>
<keyword evidence="2" id="KW-0472">Membrane</keyword>
<evidence type="ECO:0000259" key="5">
    <source>
        <dbReference type="Pfam" id="PF07715"/>
    </source>
</evidence>